<protein>
    <recommendedName>
        <fullName evidence="2">VOC domain-containing protein</fullName>
    </recommendedName>
</protein>
<dbReference type="GO" id="GO:0004493">
    <property type="term" value="F:methylmalonyl-CoA epimerase activity"/>
    <property type="evidence" value="ECO:0007669"/>
    <property type="project" value="TreeGrafter"/>
</dbReference>
<keyword evidence="1" id="KW-0479">Metal-binding</keyword>
<dbReference type="AlphaFoldDB" id="A0A381T7J0"/>
<feature type="domain" description="VOC" evidence="2">
    <location>
        <begin position="291"/>
        <end position="435"/>
    </location>
</feature>
<dbReference type="PANTHER" id="PTHR43048">
    <property type="entry name" value="METHYLMALONYL-COA EPIMERASE"/>
    <property type="match status" value="1"/>
</dbReference>
<dbReference type="SUPFAM" id="SSF54593">
    <property type="entry name" value="Glyoxalase/Bleomycin resistance protein/Dihydroxybiphenyl dioxygenase"/>
    <property type="match status" value="2"/>
</dbReference>
<dbReference type="GO" id="GO:0046491">
    <property type="term" value="P:L-methylmalonyl-CoA metabolic process"/>
    <property type="evidence" value="ECO:0007669"/>
    <property type="project" value="TreeGrafter"/>
</dbReference>
<dbReference type="PROSITE" id="PS51819">
    <property type="entry name" value="VOC"/>
    <property type="match status" value="1"/>
</dbReference>
<evidence type="ECO:0000259" key="2">
    <source>
        <dbReference type="PROSITE" id="PS51819"/>
    </source>
</evidence>
<dbReference type="GO" id="GO:0046872">
    <property type="term" value="F:metal ion binding"/>
    <property type="evidence" value="ECO:0007669"/>
    <property type="project" value="UniProtKB-KW"/>
</dbReference>
<reference evidence="3" key="1">
    <citation type="submission" date="2018-05" db="EMBL/GenBank/DDBJ databases">
        <authorList>
            <person name="Lanie J.A."/>
            <person name="Ng W.-L."/>
            <person name="Kazmierczak K.M."/>
            <person name="Andrzejewski T.M."/>
            <person name="Davidsen T.M."/>
            <person name="Wayne K.J."/>
            <person name="Tettelin H."/>
            <person name="Glass J.I."/>
            <person name="Rusch D."/>
            <person name="Podicherti R."/>
            <person name="Tsui H.-C.T."/>
            <person name="Winkler M.E."/>
        </authorList>
    </citation>
    <scope>NUCLEOTIDE SEQUENCE</scope>
</reference>
<dbReference type="InterPro" id="IPR037523">
    <property type="entry name" value="VOC_core"/>
</dbReference>
<evidence type="ECO:0000256" key="1">
    <source>
        <dbReference type="ARBA" id="ARBA00022723"/>
    </source>
</evidence>
<proteinExistence type="predicted"/>
<dbReference type="Gene3D" id="3.10.180.10">
    <property type="entry name" value="2,3-Dihydroxybiphenyl 1,2-Dioxygenase, domain 1"/>
    <property type="match status" value="2"/>
</dbReference>
<dbReference type="InterPro" id="IPR051785">
    <property type="entry name" value="MMCE/EMCE_epimerase"/>
</dbReference>
<name>A0A381T7J0_9ZZZZ</name>
<dbReference type="InterPro" id="IPR004360">
    <property type="entry name" value="Glyas_Fos-R_dOase_dom"/>
</dbReference>
<dbReference type="PANTHER" id="PTHR43048:SF5">
    <property type="entry name" value="BLR5325 PROTEIN"/>
    <property type="match status" value="1"/>
</dbReference>
<accession>A0A381T7J0</accession>
<sequence length="454" mass="51728">IKIFFIFFYLISYSEISYAVEIDFTRYLSHHLPNDDKQNKVSFFGVNGPAYLYVCIPDPKTKLIIELNGIQIFHNGTNLSKKCFKEDIKLSKNNDLAAYFENFVDGKISIRIKQKADINLNVISRIHFNTNVKDFNISKAFYSILGFESLSGFPETNTLDMARAMGIENPTSYDGSQGGEAGGYLLYGELIGINDFRGGVIDLIEFKIPRNGDVPYEQLNHLGMVSATMYTSNLDHDYEYMKENGVNFISIPVTDSTGKKFVFFKDPDSTFYKLVEKSGKLQETKTTFIESLGEVTINVSDFERSRSWYKMFGYELLHENPNKYPLEISKALGFEKEIELKGGLFSHNEDKSKLELVQWIRPLDLERPYPIPINHLGIHRIALATSNLEADVEILKTQGVEFISDITPCCDGPNSSSGIVAFYDPDGTIIELAEMPWFAKILFPIIIWFRDLFN</sequence>
<feature type="non-terminal residue" evidence="3">
    <location>
        <position position="1"/>
    </location>
</feature>
<evidence type="ECO:0000313" key="3">
    <source>
        <dbReference type="EMBL" id="SVA11491.1"/>
    </source>
</evidence>
<dbReference type="InterPro" id="IPR029068">
    <property type="entry name" value="Glyas_Bleomycin-R_OHBP_Dase"/>
</dbReference>
<dbReference type="Pfam" id="PF00903">
    <property type="entry name" value="Glyoxalase"/>
    <property type="match status" value="2"/>
</dbReference>
<organism evidence="3">
    <name type="scientific">marine metagenome</name>
    <dbReference type="NCBI Taxonomy" id="408172"/>
    <lineage>
        <taxon>unclassified sequences</taxon>
        <taxon>metagenomes</taxon>
        <taxon>ecological metagenomes</taxon>
    </lineage>
</organism>
<dbReference type="EMBL" id="UINC01004063">
    <property type="protein sequence ID" value="SVA11491.1"/>
    <property type="molecule type" value="Genomic_DNA"/>
</dbReference>
<gene>
    <name evidence="3" type="ORF">METZ01_LOCUS64345</name>
</gene>
<dbReference type="CDD" id="cd06587">
    <property type="entry name" value="VOC"/>
    <property type="match status" value="1"/>
</dbReference>